<feature type="compositionally biased region" description="Basic and acidic residues" evidence="1">
    <location>
        <begin position="1"/>
        <end position="11"/>
    </location>
</feature>
<accession>A0ABY0H562</accession>
<dbReference type="EMBL" id="QJNS01000144">
    <property type="protein sequence ID" value="RYO85106.1"/>
    <property type="molecule type" value="Genomic_DNA"/>
</dbReference>
<gene>
    <name evidence="2" type="ORF">DL762_005355</name>
</gene>
<keyword evidence="3" id="KW-1185">Reference proteome</keyword>
<feature type="region of interest" description="Disordered" evidence="1">
    <location>
        <begin position="533"/>
        <end position="555"/>
    </location>
</feature>
<evidence type="ECO:0000256" key="1">
    <source>
        <dbReference type="SAM" id="MobiDB-lite"/>
    </source>
</evidence>
<evidence type="ECO:0000313" key="2">
    <source>
        <dbReference type="EMBL" id="RYO85106.1"/>
    </source>
</evidence>
<feature type="region of interest" description="Disordered" evidence="1">
    <location>
        <begin position="775"/>
        <end position="808"/>
    </location>
</feature>
<evidence type="ECO:0000313" key="3">
    <source>
        <dbReference type="Proteomes" id="UP000294003"/>
    </source>
</evidence>
<feature type="compositionally biased region" description="Polar residues" evidence="1">
    <location>
        <begin position="775"/>
        <end position="787"/>
    </location>
</feature>
<dbReference type="Proteomes" id="UP000294003">
    <property type="component" value="Unassembled WGS sequence"/>
</dbReference>
<sequence length="1233" mass="139457">MGAEMEDKERNASVTSSSSSIPVAEPFGWLRPNSRGTAYVSYSEFSNHPACSFDFGHEGYAASCNYGGELLQMTAPSDKHGILFARGDFEYSLYLSVARGQMEYGRKSAFGLKLPSSSSPAENNRDPRFCLGRMVERGCYNYRWPLNEYALCVDTPGREVGTCSLLSFVKDGVLYQVLRLDFECHPSGPACKKAPDETELILKIDGPMRFQSFLSMSPSSKLERGSTKADILFKESCPTKYKHAFSIPWELEAASGIRWKAELFEFGIASGEYTKIPLKPFSKKEDHCSKDQGNTLPVYRGDMPKISNNGSRIFLASFRLYDPAEICGAPPTKIPKPEELSAFIELCEADIAARCSEKILDVDLVPAAFPRAAGWAPRPIALVSNLFLKATVDLNSLFWKTRFLVKVDRLLAKIIKTSCPEFQAPHEFNETLPVLEVDNQPQFEWTDEHLTHSLITTVQRIRHAIGNIVAYLVRALLENHDRDAVLLPEDFPGESKYYYVMITVWYVVKHYPEVKWGWQDDLKENGEQWSRGVLGDRLPSRRSNPLPSDRSDQASTRVKGCMLKWFHYESVLSLQKKDTHGTVIPAAWEADITKVNQLRFAAGKALARRISSGQPYRADDEIVDRLAFLAEELWPELVDVRVVTKRVVKRIETREFTRTIEAGPLAPGGWGGEDGYTGGPWEVHALCHHSRLVVAYKKMYDRDNAAPRAEREKEVEHYRTKFWPFLTSEASLTPCWERHNSAARRGFLRSEATAVLASTILDIFQEDLDYEGMQNQGLDRKAGSSSGDNRKKSSRGPASRPRFTSEPMNVQDLLERQLETLERLAGTKGVERHFDYLQFQPPQRYHPEEFFQSLDDTPELYTEPYIRDTPIPEAIWQALPRGDSKDITLEHLKDKKEMLRSLEIIDIKVPDPLPASSIPPLNDDRVQALSDSLIDQEVRHRLLVAPTPCGLPAELLRLFVYVLHPEVIDCLESHTRRVSKFVLQKRKTSVMAYITLRSWSLERSSDKTSNEVQDMAQFVSSFVNGKDVIGFPKSLEQVLLRNKNALGHSRKKPTDMALKVSSIGISTNEFGDFSKCSLQEAIDDFFGKLEFDSLSPSYLQNSDWLQSQDSDGELQLSLWGLEALYKLNNTMAESVRIIEQAKADLNKEIQDGPGKRSSELEKICVKHQQTLDRHFAELTAVQKTLERKVETISRYSNAAECYYSEAHIYHDWVSSGGPGGSEQLPPQVVLLTS</sequence>
<name>A0ABY0H562_9PEZI</name>
<comment type="caution">
    <text evidence="2">The sequence shown here is derived from an EMBL/GenBank/DDBJ whole genome shotgun (WGS) entry which is preliminary data.</text>
</comment>
<protein>
    <submittedName>
        <fullName evidence="2">Uncharacterized protein</fullName>
    </submittedName>
</protein>
<proteinExistence type="predicted"/>
<organism evidence="2 3">
    <name type="scientific">Monosporascus cannonballus</name>
    <dbReference type="NCBI Taxonomy" id="155416"/>
    <lineage>
        <taxon>Eukaryota</taxon>
        <taxon>Fungi</taxon>
        <taxon>Dikarya</taxon>
        <taxon>Ascomycota</taxon>
        <taxon>Pezizomycotina</taxon>
        <taxon>Sordariomycetes</taxon>
        <taxon>Xylariomycetidae</taxon>
        <taxon>Xylariales</taxon>
        <taxon>Xylariales incertae sedis</taxon>
        <taxon>Monosporascus</taxon>
    </lineage>
</organism>
<feature type="region of interest" description="Disordered" evidence="1">
    <location>
        <begin position="1"/>
        <end position="21"/>
    </location>
</feature>
<reference evidence="2 3" key="1">
    <citation type="submission" date="2018-06" db="EMBL/GenBank/DDBJ databases">
        <title>Complete Genomes of Monosporascus.</title>
        <authorList>
            <person name="Robinson A.J."/>
            <person name="Natvig D.O."/>
        </authorList>
    </citation>
    <scope>NUCLEOTIDE SEQUENCE [LARGE SCALE GENOMIC DNA]</scope>
    <source>
        <strain evidence="2 3">CBS 609.92</strain>
    </source>
</reference>